<dbReference type="SUPFAM" id="SSF52833">
    <property type="entry name" value="Thioredoxin-like"/>
    <property type="match status" value="1"/>
</dbReference>
<evidence type="ECO:0000256" key="1">
    <source>
        <dbReference type="SAM" id="MobiDB-lite"/>
    </source>
</evidence>
<protein>
    <recommendedName>
        <fullName evidence="2">Glutaredoxin domain-containing protein</fullName>
    </recommendedName>
</protein>
<dbReference type="Gene3D" id="3.40.30.10">
    <property type="entry name" value="Glutaredoxin"/>
    <property type="match status" value="1"/>
</dbReference>
<sequence length="280" mass="29194">MKVTMYTINNCPFCDQEKAYLQSKGIAFEEKNLDQNREFLTEMLALGNNFKGVPVTKIEKDDGQSVVLKGFTQEEFDQAFTGNAAAAVPPVVAASDQPNPTPPSQPDPVTPPPVVEPPVVEPPAPTPEPTPPPVVEPPATPTEPQVPTPEAPSDTAVKADDAQTPTPPVNEPATPEPTVPPVAEPEAPPVVEPPTPPAPAPSDQPPSVQSTPANDPLAAILADLQNKSSDVPPGPVVPPVGSDMPAEHVPTDQPTQAPVSEPPAQTPDAPTPPPIPDFPK</sequence>
<feature type="compositionally biased region" description="Pro residues" evidence="1">
    <location>
        <begin position="165"/>
        <end position="204"/>
    </location>
</feature>
<accession>A0A1F7J6G8</accession>
<proteinExistence type="predicted"/>
<dbReference type="EMBL" id="MGAQ01000003">
    <property type="protein sequence ID" value="OGK51220.1"/>
    <property type="molecule type" value="Genomic_DNA"/>
</dbReference>
<name>A0A1F7J6G8_9BACT</name>
<dbReference type="Pfam" id="PF00462">
    <property type="entry name" value="Glutaredoxin"/>
    <property type="match status" value="1"/>
</dbReference>
<dbReference type="InterPro" id="IPR002109">
    <property type="entry name" value="Glutaredoxin"/>
</dbReference>
<dbReference type="PROSITE" id="PS51354">
    <property type="entry name" value="GLUTAREDOXIN_2"/>
    <property type="match status" value="1"/>
</dbReference>
<dbReference type="CDD" id="cd02976">
    <property type="entry name" value="NrdH"/>
    <property type="match status" value="1"/>
</dbReference>
<organism evidence="3 4">
    <name type="scientific">Candidatus Roizmanbacteria bacterium RIFCSPLOWO2_01_FULL_40_42</name>
    <dbReference type="NCBI Taxonomy" id="1802066"/>
    <lineage>
        <taxon>Bacteria</taxon>
        <taxon>Candidatus Roizmaniibacteriota</taxon>
    </lineage>
</organism>
<feature type="compositionally biased region" description="Pro residues" evidence="1">
    <location>
        <begin position="99"/>
        <end position="150"/>
    </location>
</feature>
<feature type="compositionally biased region" description="Pro residues" evidence="1">
    <location>
        <begin position="260"/>
        <end position="280"/>
    </location>
</feature>
<feature type="region of interest" description="Disordered" evidence="1">
    <location>
        <begin position="93"/>
        <end position="280"/>
    </location>
</feature>
<evidence type="ECO:0000313" key="4">
    <source>
        <dbReference type="Proteomes" id="UP000178558"/>
    </source>
</evidence>
<reference evidence="3 4" key="1">
    <citation type="journal article" date="2016" name="Nat. Commun.">
        <title>Thousands of microbial genomes shed light on interconnected biogeochemical processes in an aquifer system.</title>
        <authorList>
            <person name="Anantharaman K."/>
            <person name="Brown C.T."/>
            <person name="Hug L.A."/>
            <person name="Sharon I."/>
            <person name="Castelle C.J."/>
            <person name="Probst A.J."/>
            <person name="Thomas B.C."/>
            <person name="Singh A."/>
            <person name="Wilkins M.J."/>
            <person name="Karaoz U."/>
            <person name="Brodie E.L."/>
            <person name="Williams K.H."/>
            <person name="Hubbard S.S."/>
            <person name="Banfield J.F."/>
        </authorList>
    </citation>
    <scope>NUCLEOTIDE SEQUENCE [LARGE SCALE GENOMIC DNA]</scope>
</reference>
<feature type="domain" description="Glutaredoxin" evidence="2">
    <location>
        <begin position="3"/>
        <end position="57"/>
    </location>
</feature>
<dbReference type="Proteomes" id="UP000178558">
    <property type="component" value="Unassembled WGS sequence"/>
</dbReference>
<dbReference type="AlphaFoldDB" id="A0A1F7J6G8"/>
<evidence type="ECO:0000313" key="3">
    <source>
        <dbReference type="EMBL" id="OGK51220.1"/>
    </source>
</evidence>
<evidence type="ECO:0000259" key="2">
    <source>
        <dbReference type="Pfam" id="PF00462"/>
    </source>
</evidence>
<dbReference type="InterPro" id="IPR036249">
    <property type="entry name" value="Thioredoxin-like_sf"/>
</dbReference>
<gene>
    <name evidence="3" type="ORF">A3B50_03310</name>
</gene>
<comment type="caution">
    <text evidence="3">The sequence shown here is derived from an EMBL/GenBank/DDBJ whole genome shotgun (WGS) entry which is preliminary data.</text>
</comment>